<accession>A0A930BBJ7</accession>
<feature type="non-terminal residue" evidence="2">
    <location>
        <position position="1"/>
    </location>
</feature>
<reference evidence="2" key="1">
    <citation type="submission" date="2020-04" db="EMBL/GenBank/DDBJ databases">
        <title>Deep metagenomics examines the oral microbiome during advanced dental caries in children, revealing novel taxa and co-occurrences with host molecules.</title>
        <authorList>
            <person name="Baker J.L."/>
            <person name="Morton J.T."/>
            <person name="Dinis M."/>
            <person name="Alvarez R."/>
            <person name="Tran N.C."/>
            <person name="Knight R."/>
            <person name="Edlund A."/>
        </authorList>
    </citation>
    <scope>NUCLEOTIDE SEQUENCE</scope>
    <source>
        <strain evidence="2">JCVI_32_bin.14</strain>
    </source>
</reference>
<evidence type="ECO:0000259" key="1">
    <source>
        <dbReference type="Pfam" id="PF00561"/>
    </source>
</evidence>
<feature type="domain" description="AB hydrolase-1" evidence="1">
    <location>
        <begin position="50"/>
        <end position="208"/>
    </location>
</feature>
<sequence length="243" mass="27811">VCGGYDSFIEEFIPATLGLLDQGYTLLFFEGDGQGKTLKYGLPLTYAWEEPTKCVLDYYQINHCPMIGISWGGYFVMRAAAFEKRISAVVAYDVADDGLEIMTNVFPPILRRLIRWVFAHKQEKLVNHLVRFAMHKSVLADWALSQGQYITHTKSPYRFYQEVQKHTLRGVCDRITQDCLLLAGEKDHYIPIDQFERLQSSLPNARSVKKCVFTQAEGGEQHCQIGNHQLALNEITQWLEGLE</sequence>
<evidence type="ECO:0000313" key="3">
    <source>
        <dbReference type="Proteomes" id="UP000757890"/>
    </source>
</evidence>
<organism evidence="2 3">
    <name type="scientific">Dialister invisus</name>
    <dbReference type="NCBI Taxonomy" id="218538"/>
    <lineage>
        <taxon>Bacteria</taxon>
        <taxon>Bacillati</taxon>
        <taxon>Bacillota</taxon>
        <taxon>Negativicutes</taxon>
        <taxon>Veillonellales</taxon>
        <taxon>Veillonellaceae</taxon>
        <taxon>Dialister</taxon>
    </lineage>
</organism>
<dbReference type="EMBL" id="JABZMK010000159">
    <property type="protein sequence ID" value="MBF1130302.1"/>
    <property type="molecule type" value="Genomic_DNA"/>
</dbReference>
<dbReference type="InterPro" id="IPR029058">
    <property type="entry name" value="AB_hydrolase_fold"/>
</dbReference>
<name>A0A930BBJ7_9FIRM</name>
<dbReference type="Proteomes" id="UP000757890">
    <property type="component" value="Unassembled WGS sequence"/>
</dbReference>
<comment type="caution">
    <text evidence="2">The sequence shown here is derived from an EMBL/GenBank/DDBJ whole genome shotgun (WGS) entry which is preliminary data.</text>
</comment>
<gene>
    <name evidence="2" type="ORF">HXL70_09745</name>
</gene>
<dbReference type="SUPFAM" id="SSF53474">
    <property type="entry name" value="alpha/beta-Hydrolases"/>
    <property type="match status" value="1"/>
</dbReference>
<protein>
    <submittedName>
        <fullName evidence="2">Alpha/beta hydrolase</fullName>
    </submittedName>
</protein>
<proteinExistence type="predicted"/>
<evidence type="ECO:0000313" key="2">
    <source>
        <dbReference type="EMBL" id="MBF1130302.1"/>
    </source>
</evidence>
<dbReference type="Pfam" id="PF00561">
    <property type="entry name" value="Abhydrolase_1"/>
    <property type="match status" value="1"/>
</dbReference>
<keyword evidence="2" id="KW-0378">Hydrolase</keyword>
<dbReference type="AlphaFoldDB" id="A0A930BBJ7"/>
<dbReference type="GO" id="GO:0016787">
    <property type="term" value="F:hydrolase activity"/>
    <property type="evidence" value="ECO:0007669"/>
    <property type="project" value="UniProtKB-KW"/>
</dbReference>
<dbReference type="InterPro" id="IPR000073">
    <property type="entry name" value="AB_hydrolase_1"/>
</dbReference>
<dbReference type="Gene3D" id="3.40.50.1820">
    <property type="entry name" value="alpha/beta hydrolase"/>
    <property type="match status" value="1"/>
</dbReference>